<dbReference type="InterPro" id="IPR037523">
    <property type="entry name" value="VOC_core"/>
</dbReference>
<protein>
    <submittedName>
        <fullName evidence="2">Glyoxalase-like domain protein</fullName>
    </submittedName>
</protein>
<dbReference type="Pfam" id="PF00903">
    <property type="entry name" value="Glyoxalase"/>
    <property type="match status" value="1"/>
</dbReference>
<dbReference type="EMBL" id="PVNL01000069">
    <property type="protein sequence ID" value="PRQ06717.1"/>
    <property type="molecule type" value="Genomic_DNA"/>
</dbReference>
<dbReference type="SUPFAM" id="SSF54593">
    <property type="entry name" value="Glyoxalase/Bleomycin resistance protein/Dihydroxybiphenyl dioxygenase"/>
    <property type="match status" value="1"/>
</dbReference>
<sequence>MARKLFVNLAVSDLSRSMSFFRKLGFEFEPRFTDENAACMIVSEEAFVMLLVRKFFQTFTKKELCDTSRSTESLLALSCESREEVDALVATAIAAGGAHAMDPQDLGFMYGWSFYDPDGHHWEVMWMDPAALQTH</sequence>
<evidence type="ECO:0000313" key="3">
    <source>
        <dbReference type="Proteomes" id="UP000238823"/>
    </source>
</evidence>
<comment type="caution">
    <text evidence="2">The sequence shown here is derived from an EMBL/GenBank/DDBJ whole genome shotgun (WGS) entry which is preliminary data.</text>
</comment>
<evidence type="ECO:0000313" key="2">
    <source>
        <dbReference type="EMBL" id="PRQ06717.1"/>
    </source>
</evidence>
<dbReference type="InterPro" id="IPR029068">
    <property type="entry name" value="Glyas_Bleomycin-R_OHBP_Dase"/>
</dbReference>
<dbReference type="PANTHER" id="PTHR36503">
    <property type="entry name" value="BLR2520 PROTEIN"/>
    <property type="match status" value="1"/>
</dbReference>
<dbReference type="Gene3D" id="3.10.180.10">
    <property type="entry name" value="2,3-Dihydroxybiphenyl 1,2-Dioxygenase, domain 1"/>
    <property type="match status" value="1"/>
</dbReference>
<evidence type="ECO:0000259" key="1">
    <source>
        <dbReference type="PROSITE" id="PS51819"/>
    </source>
</evidence>
<dbReference type="OrthoDB" id="4265398at2"/>
<name>A0A2S9YNQ5_9BACT</name>
<organism evidence="2 3">
    <name type="scientific">Enhygromyxa salina</name>
    <dbReference type="NCBI Taxonomy" id="215803"/>
    <lineage>
        <taxon>Bacteria</taxon>
        <taxon>Pseudomonadati</taxon>
        <taxon>Myxococcota</taxon>
        <taxon>Polyangia</taxon>
        <taxon>Nannocystales</taxon>
        <taxon>Nannocystaceae</taxon>
        <taxon>Enhygromyxa</taxon>
    </lineage>
</organism>
<dbReference type="Proteomes" id="UP000238823">
    <property type="component" value="Unassembled WGS sequence"/>
</dbReference>
<dbReference type="InterPro" id="IPR004360">
    <property type="entry name" value="Glyas_Fos-R_dOase_dom"/>
</dbReference>
<dbReference type="PANTHER" id="PTHR36503:SF2">
    <property type="entry name" value="BLR2408 PROTEIN"/>
    <property type="match status" value="1"/>
</dbReference>
<dbReference type="RefSeq" id="WP_106090565.1">
    <property type="nucleotide sequence ID" value="NZ_PVNL01000069.1"/>
</dbReference>
<proteinExistence type="predicted"/>
<dbReference type="PROSITE" id="PS51819">
    <property type="entry name" value="VOC"/>
    <property type="match status" value="1"/>
</dbReference>
<dbReference type="AlphaFoldDB" id="A0A2S9YNQ5"/>
<accession>A0A2S9YNQ5</accession>
<reference evidence="2 3" key="1">
    <citation type="submission" date="2018-03" db="EMBL/GenBank/DDBJ databases">
        <title>Draft Genome Sequences of the Obligatory Marine Myxobacteria Enhygromyxa salina SWB007.</title>
        <authorList>
            <person name="Poehlein A."/>
            <person name="Moghaddam J.A."/>
            <person name="Harms H."/>
            <person name="Alanjari M."/>
            <person name="Koenig G.M."/>
            <person name="Daniel R."/>
            <person name="Schaeberle T.F."/>
        </authorList>
    </citation>
    <scope>NUCLEOTIDE SEQUENCE [LARGE SCALE GENOMIC DNA]</scope>
    <source>
        <strain evidence="2 3">SWB007</strain>
    </source>
</reference>
<gene>
    <name evidence="2" type="ORF">ENSA7_35930</name>
</gene>
<feature type="domain" description="VOC" evidence="1">
    <location>
        <begin position="3"/>
        <end position="127"/>
    </location>
</feature>